<dbReference type="InterPro" id="IPR034353">
    <property type="entry name" value="ABT1/ESF2_RRM"/>
</dbReference>
<evidence type="ECO:0000256" key="1">
    <source>
        <dbReference type="ARBA" id="ARBA00004604"/>
    </source>
</evidence>
<evidence type="ECO:0000256" key="3">
    <source>
        <dbReference type="ARBA" id="ARBA00020737"/>
    </source>
</evidence>
<dbReference type="AlphaFoldDB" id="A0A8E0RMP0"/>
<name>A0A8E0RMP0_9TREM</name>
<keyword evidence="7" id="KW-1185">Reference proteome</keyword>
<comment type="similarity">
    <text evidence="2">Belongs to the ESF2/ABP1 family.</text>
</comment>
<sequence length="218" mass="24823">MAVALDVEDAEVSASTGEPGVIYLSSIPTGMNVSIMSDIMRQFGDVGRIYLVPKTTKKGKFRQYEEGWVEFLKKKTAKRVAKNLNCCEVPGSKRNPWYGELWNIRFLPATSWNDLFASEREEQEQRRSAHDRDVVIAKKHARQFTAALEATKLEKKMESIKGKRFNKRKPLQLNKRQKPTESEILERMARSHRTPPEGSQLSAITNKDFMSALFSGGL</sequence>
<dbReference type="GO" id="GO:0000480">
    <property type="term" value="P:endonucleolytic cleavage in 5'-ETS of tricistronic rRNA transcript (SSU-rRNA, 5.8S rRNA, LSU-rRNA)"/>
    <property type="evidence" value="ECO:0007669"/>
    <property type="project" value="TreeGrafter"/>
</dbReference>
<dbReference type="CDD" id="cd12263">
    <property type="entry name" value="RRM_ABT1_like"/>
    <property type="match status" value="1"/>
</dbReference>
<dbReference type="GO" id="GO:0003723">
    <property type="term" value="F:RNA binding"/>
    <property type="evidence" value="ECO:0007669"/>
    <property type="project" value="UniProtKB-KW"/>
</dbReference>
<dbReference type="GO" id="GO:0000472">
    <property type="term" value="P:endonucleolytic cleavage to generate mature 5'-end of SSU-rRNA from (SSU-rRNA, 5.8S rRNA, LSU-rRNA)"/>
    <property type="evidence" value="ECO:0007669"/>
    <property type="project" value="TreeGrafter"/>
</dbReference>
<dbReference type="InterPro" id="IPR012677">
    <property type="entry name" value="Nucleotide-bd_a/b_plait_sf"/>
</dbReference>
<dbReference type="GO" id="GO:0005730">
    <property type="term" value="C:nucleolus"/>
    <property type="evidence" value="ECO:0007669"/>
    <property type="project" value="UniProtKB-SubCell"/>
</dbReference>
<dbReference type="GO" id="GO:0034462">
    <property type="term" value="P:small-subunit processome assembly"/>
    <property type="evidence" value="ECO:0007669"/>
    <property type="project" value="TreeGrafter"/>
</dbReference>
<dbReference type="EMBL" id="LUCM01008715">
    <property type="protein sequence ID" value="KAA0188008.1"/>
    <property type="molecule type" value="Genomic_DNA"/>
</dbReference>
<dbReference type="Gene3D" id="3.30.70.330">
    <property type="match status" value="1"/>
</dbReference>
<comment type="subcellular location">
    <subcellularLocation>
        <location evidence="1">Nucleus</location>
        <location evidence="1">Nucleolus</location>
    </subcellularLocation>
</comment>
<evidence type="ECO:0000313" key="6">
    <source>
        <dbReference type="EMBL" id="KAA0188008.1"/>
    </source>
</evidence>
<dbReference type="PANTHER" id="PTHR12311">
    <property type="entry name" value="ACTIVATOR OF BASAL TRANSCRIPTION 1"/>
    <property type="match status" value="1"/>
</dbReference>
<dbReference type="OrthoDB" id="287393at2759"/>
<keyword evidence="5" id="KW-0539">Nucleus</keyword>
<dbReference type="SUPFAM" id="SSF54928">
    <property type="entry name" value="RNA-binding domain, RBD"/>
    <property type="match status" value="1"/>
</dbReference>
<dbReference type="PANTHER" id="PTHR12311:SF7">
    <property type="entry name" value="ACTIVATOR OF BASAL TRANSCRIPTION 1"/>
    <property type="match status" value="1"/>
</dbReference>
<accession>A0A8E0RMP0</accession>
<comment type="caution">
    <text evidence="6">The sequence shown here is derived from an EMBL/GenBank/DDBJ whole genome shotgun (WGS) entry which is preliminary data.</text>
</comment>
<keyword evidence="4" id="KW-0694">RNA-binding</keyword>
<dbReference type="GO" id="GO:0000447">
    <property type="term" value="P:endonucleolytic cleavage in ITS1 to separate SSU-rRNA from 5.8S rRNA and LSU-rRNA from tricistronic rRNA transcript (SSU-rRNA, 5.8S rRNA, LSU-rRNA)"/>
    <property type="evidence" value="ECO:0007669"/>
    <property type="project" value="TreeGrafter"/>
</dbReference>
<evidence type="ECO:0000256" key="5">
    <source>
        <dbReference type="ARBA" id="ARBA00023242"/>
    </source>
</evidence>
<protein>
    <recommendedName>
        <fullName evidence="3">Activator of basal transcription 1</fullName>
    </recommendedName>
</protein>
<organism evidence="6 7">
    <name type="scientific">Fasciolopsis buskii</name>
    <dbReference type="NCBI Taxonomy" id="27845"/>
    <lineage>
        <taxon>Eukaryota</taxon>
        <taxon>Metazoa</taxon>
        <taxon>Spiralia</taxon>
        <taxon>Lophotrochozoa</taxon>
        <taxon>Platyhelminthes</taxon>
        <taxon>Trematoda</taxon>
        <taxon>Digenea</taxon>
        <taxon>Plagiorchiida</taxon>
        <taxon>Echinostomata</taxon>
        <taxon>Echinostomatoidea</taxon>
        <taxon>Fasciolidae</taxon>
        <taxon>Fasciolopsis</taxon>
    </lineage>
</organism>
<evidence type="ECO:0000313" key="7">
    <source>
        <dbReference type="Proteomes" id="UP000728185"/>
    </source>
</evidence>
<gene>
    <name evidence="6" type="ORF">FBUS_09937</name>
</gene>
<evidence type="ECO:0000256" key="4">
    <source>
        <dbReference type="ARBA" id="ARBA00022884"/>
    </source>
</evidence>
<evidence type="ECO:0000256" key="2">
    <source>
        <dbReference type="ARBA" id="ARBA00005819"/>
    </source>
</evidence>
<reference evidence="6" key="1">
    <citation type="submission" date="2019-05" db="EMBL/GenBank/DDBJ databases">
        <title>Annotation for the trematode Fasciolopsis buski.</title>
        <authorList>
            <person name="Choi Y.-J."/>
        </authorList>
    </citation>
    <scope>NUCLEOTIDE SEQUENCE</scope>
    <source>
        <strain evidence="6">HT</strain>
        <tissue evidence="6">Whole worm</tissue>
    </source>
</reference>
<dbReference type="InterPro" id="IPR039119">
    <property type="entry name" value="ABT1/Esf2"/>
</dbReference>
<dbReference type="InterPro" id="IPR035979">
    <property type="entry name" value="RBD_domain_sf"/>
</dbReference>
<dbReference type="Proteomes" id="UP000728185">
    <property type="component" value="Unassembled WGS sequence"/>
</dbReference>
<proteinExistence type="inferred from homology"/>